<dbReference type="InParanoid" id="A0A482WSS8"/>
<dbReference type="AlphaFoldDB" id="A0A482WSS8"/>
<dbReference type="GO" id="GO:0032259">
    <property type="term" value="P:methylation"/>
    <property type="evidence" value="ECO:0007669"/>
    <property type="project" value="UniProtKB-KW"/>
</dbReference>
<dbReference type="Proteomes" id="UP000291343">
    <property type="component" value="Unassembled WGS sequence"/>
</dbReference>
<feature type="transmembrane region" description="Helical" evidence="13">
    <location>
        <begin position="216"/>
        <end position="239"/>
    </location>
</feature>
<protein>
    <recommendedName>
        <fullName evidence="12 13">Protein-S-isoprenylcysteine O-methyltransferase</fullName>
        <ecNumber evidence="4 13">2.1.1.100</ecNumber>
    </recommendedName>
</protein>
<evidence type="ECO:0000256" key="3">
    <source>
        <dbReference type="ARBA" id="ARBA00009140"/>
    </source>
</evidence>
<dbReference type="STRING" id="195883.A0A482WSS8"/>
<comment type="similarity">
    <text evidence="3 13">Belongs to the class VI-like SAM-binding methyltransferase superfamily. Isoprenylcysteine carboxyl methyltransferase family.</text>
</comment>
<name>A0A482WSS8_LAOST</name>
<evidence type="ECO:0000256" key="6">
    <source>
        <dbReference type="ARBA" id="ARBA00022679"/>
    </source>
</evidence>
<feature type="transmembrane region" description="Helical" evidence="13">
    <location>
        <begin position="7"/>
        <end position="27"/>
    </location>
</feature>
<dbReference type="SMR" id="A0A482WSS8"/>
<evidence type="ECO:0000256" key="12">
    <source>
        <dbReference type="ARBA" id="ARBA00023656"/>
    </source>
</evidence>
<keyword evidence="5 13" id="KW-0489">Methyltransferase</keyword>
<proteinExistence type="inferred from homology"/>
<feature type="transmembrane region" description="Helical" evidence="13">
    <location>
        <begin position="92"/>
        <end position="113"/>
    </location>
</feature>
<evidence type="ECO:0000313" key="14">
    <source>
        <dbReference type="EMBL" id="RZF36553.1"/>
    </source>
</evidence>
<evidence type="ECO:0000256" key="10">
    <source>
        <dbReference type="ARBA" id="ARBA00023136"/>
    </source>
</evidence>
<dbReference type="PROSITE" id="PS51564">
    <property type="entry name" value="SAM_ICMT"/>
    <property type="match status" value="1"/>
</dbReference>
<dbReference type="EC" id="2.1.1.100" evidence="4 13"/>
<dbReference type="OrthoDB" id="422086at2759"/>
<accession>A0A482WSS8</accession>
<keyword evidence="6" id="KW-0808">Transferase</keyword>
<evidence type="ECO:0000256" key="2">
    <source>
        <dbReference type="ARBA" id="ARBA00004141"/>
    </source>
</evidence>
<evidence type="ECO:0000256" key="9">
    <source>
        <dbReference type="ARBA" id="ARBA00022989"/>
    </source>
</evidence>
<keyword evidence="13" id="KW-0256">Endoplasmic reticulum</keyword>
<gene>
    <name evidence="14" type="ORF">LSTR_LSTR010664</name>
</gene>
<comment type="caution">
    <text evidence="14">The sequence shown here is derived from an EMBL/GenBank/DDBJ whole genome shotgun (WGS) entry which is preliminary data.</text>
</comment>
<evidence type="ECO:0000256" key="5">
    <source>
        <dbReference type="ARBA" id="ARBA00022603"/>
    </source>
</evidence>
<sequence>MKNPASVSILCFVLGASSSVFLLLKFISENLYLGYLSRLNYILPINYLFLNFAIHALTRKFLCQVGVRAAFLGFIFCLGIYVAALADETWDIFGWYLCCMAFFHYSEFLTIALTNPDSLSISSFILNHSTEYKVAAVSSWIEFFVELWIYPGMKTIRYVSLFGLLLCVCGEGLRKVAMITAKTNFNHIVQDERKEGHSLVTTGVYSLFRHPSYVGWFYWSIGTQLILLNPICIVAYTLASWKFFHDRVTIEEVTLLSFFGQAYVDYQKTVPTGLPFINGYTLNDE</sequence>
<comment type="subcellular location">
    <subcellularLocation>
        <location evidence="13">Endoplasmic reticulum membrane</location>
        <topology evidence="13">Multi-pass membrane protein</topology>
    </subcellularLocation>
    <subcellularLocation>
        <location evidence="2">Membrane</location>
        <topology evidence="2">Multi-pass membrane protein</topology>
    </subcellularLocation>
</comment>
<evidence type="ECO:0000256" key="4">
    <source>
        <dbReference type="ARBA" id="ARBA00012151"/>
    </source>
</evidence>
<comment type="function">
    <text evidence="11">Catalyzes the post-translational methylation of isoprenylated C-terminal cysteine residues.</text>
</comment>
<comment type="catalytic activity">
    <reaction evidence="1 13">
        <text>[protein]-C-terminal S-[(2E,6E)-farnesyl]-L-cysteine + S-adenosyl-L-methionine = [protein]-C-terminal S-[(2E,6E)-farnesyl]-L-cysteine methyl ester + S-adenosyl-L-homocysteine</text>
        <dbReference type="Rhea" id="RHEA:21672"/>
        <dbReference type="Rhea" id="RHEA-COMP:12125"/>
        <dbReference type="Rhea" id="RHEA-COMP:12126"/>
        <dbReference type="ChEBI" id="CHEBI:57856"/>
        <dbReference type="ChEBI" id="CHEBI:59789"/>
        <dbReference type="ChEBI" id="CHEBI:90510"/>
        <dbReference type="ChEBI" id="CHEBI:90511"/>
        <dbReference type="EC" id="2.1.1.100"/>
    </reaction>
</comment>
<dbReference type="FunCoup" id="A0A482WSS8">
    <property type="interactions" value="652"/>
</dbReference>
<dbReference type="GO" id="GO:0005789">
    <property type="term" value="C:endoplasmic reticulum membrane"/>
    <property type="evidence" value="ECO:0007669"/>
    <property type="project" value="UniProtKB-SubCell"/>
</dbReference>
<evidence type="ECO:0000256" key="8">
    <source>
        <dbReference type="ARBA" id="ARBA00022692"/>
    </source>
</evidence>
<organism evidence="14 15">
    <name type="scientific">Laodelphax striatellus</name>
    <name type="common">Small brown planthopper</name>
    <name type="synonym">Delphax striatella</name>
    <dbReference type="NCBI Taxonomy" id="195883"/>
    <lineage>
        <taxon>Eukaryota</taxon>
        <taxon>Metazoa</taxon>
        <taxon>Ecdysozoa</taxon>
        <taxon>Arthropoda</taxon>
        <taxon>Hexapoda</taxon>
        <taxon>Insecta</taxon>
        <taxon>Pterygota</taxon>
        <taxon>Neoptera</taxon>
        <taxon>Paraneoptera</taxon>
        <taxon>Hemiptera</taxon>
        <taxon>Auchenorrhyncha</taxon>
        <taxon>Fulgoroidea</taxon>
        <taxon>Delphacidae</taxon>
        <taxon>Criomorphinae</taxon>
        <taxon>Laodelphax</taxon>
    </lineage>
</organism>
<reference evidence="14 15" key="1">
    <citation type="journal article" date="2017" name="Gigascience">
        <title>Genome sequence of the small brown planthopper, Laodelphax striatellus.</title>
        <authorList>
            <person name="Zhu J."/>
            <person name="Jiang F."/>
            <person name="Wang X."/>
            <person name="Yang P."/>
            <person name="Bao Y."/>
            <person name="Zhao W."/>
            <person name="Wang W."/>
            <person name="Lu H."/>
            <person name="Wang Q."/>
            <person name="Cui N."/>
            <person name="Li J."/>
            <person name="Chen X."/>
            <person name="Luo L."/>
            <person name="Yu J."/>
            <person name="Kang L."/>
            <person name="Cui F."/>
        </authorList>
    </citation>
    <scope>NUCLEOTIDE SEQUENCE [LARGE SCALE GENOMIC DNA]</scope>
    <source>
        <strain evidence="14">Lst14</strain>
    </source>
</reference>
<dbReference type="PANTHER" id="PTHR12714:SF9">
    <property type="entry name" value="PROTEIN-S-ISOPRENYLCYSTEINE O-METHYLTRANSFERASE"/>
    <property type="match status" value="1"/>
</dbReference>
<dbReference type="Gene3D" id="1.20.120.1630">
    <property type="match status" value="1"/>
</dbReference>
<keyword evidence="15" id="KW-1185">Reference proteome</keyword>
<feature type="transmembrane region" description="Helical" evidence="13">
    <location>
        <begin position="65"/>
        <end position="86"/>
    </location>
</feature>
<dbReference type="GO" id="GO:0004671">
    <property type="term" value="F:protein C-terminal S-isoprenylcysteine carboxyl O-methyltransferase activity"/>
    <property type="evidence" value="ECO:0007669"/>
    <property type="project" value="UniProtKB-EC"/>
</dbReference>
<evidence type="ECO:0000256" key="11">
    <source>
        <dbReference type="ARBA" id="ARBA00023572"/>
    </source>
</evidence>
<dbReference type="InterPro" id="IPR025770">
    <property type="entry name" value="PPMT_MeTrfase"/>
</dbReference>
<dbReference type="EMBL" id="QKKF02026142">
    <property type="protein sequence ID" value="RZF36553.1"/>
    <property type="molecule type" value="Genomic_DNA"/>
</dbReference>
<evidence type="ECO:0000256" key="7">
    <source>
        <dbReference type="ARBA" id="ARBA00022691"/>
    </source>
</evidence>
<keyword evidence="7 13" id="KW-0949">S-adenosyl-L-methionine</keyword>
<keyword evidence="8 13" id="KW-0812">Transmembrane</keyword>
<keyword evidence="10 13" id="KW-0472">Membrane</keyword>
<dbReference type="Pfam" id="PF04140">
    <property type="entry name" value="ICMT"/>
    <property type="match status" value="1"/>
</dbReference>
<feature type="transmembrane region" description="Helical" evidence="13">
    <location>
        <begin position="39"/>
        <end position="58"/>
    </location>
</feature>
<evidence type="ECO:0000313" key="15">
    <source>
        <dbReference type="Proteomes" id="UP000291343"/>
    </source>
</evidence>
<dbReference type="InterPro" id="IPR007269">
    <property type="entry name" value="ICMT_MeTrfase"/>
</dbReference>
<keyword evidence="9 13" id="KW-1133">Transmembrane helix</keyword>
<dbReference type="PANTHER" id="PTHR12714">
    <property type="entry name" value="PROTEIN-S ISOPRENYLCYSTEINE O-METHYLTRANSFERASE"/>
    <property type="match status" value="1"/>
</dbReference>
<evidence type="ECO:0000256" key="13">
    <source>
        <dbReference type="RuleBase" id="RU362022"/>
    </source>
</evidence>
<evidence type="ECO:0000256" key="1">
    <source>
        <dbReference type="ARBA" id="ARBA00001450"/>
    </source>
</evidence>